<feature type="domain" description="PD-(D/E)XK endonuclease-like" evidence="1">
    <location>
        <begin position="615"/>
        <end position="792"/>
    </location>
</feature>
<dbReference type="RefSeq" id="WP_285764761.1">
    <property type="nucleotide sequence ID" value="NZ_BSYJ01000005.1"/>
</dbReference>
<evidence type="ECO:0000313" key="3">
    <source>
        <dbReference type="Proteomes" id="UP001224392"/>
    </source>
</evidence>
<dbReference type="InterPro" id="IPR011604">
    <property type="entry name" value="PDDEXK-like_dom_sf"/>
</dbReference>
<organism evidence="2 3">
    <name type="scientific">Biformimicrobium ophioploci</name>
    <dbReference type="NCBI Taxonomy" id="3036711"/>
    <lineage>
        <taxon>Bacteria</taxon>
        <taxon>Pseudomonadati</taxon>
        <taxon>Pseudomonadota</taxon>
        <taxon>Gammaproteobacteria</taxon>
        <taxon>Cellvibrionales</taxon>
        <taxon>Microbulbiferaceae</taxon>
        <taxon>Biformimicrobium</taxon>
    </lineage>
</organism>
<accession>A0ABQ6M1B8</accession>
<dbReference type="Pfam" id="PF12705">
    <property type="entry name" value="PDDEXK_1"/>
    <property type="match status" value="1"/>
</dbReference>
<comment type="caution">
    <text evidence="2">The sequence shown here is derived from an EMBL/GenBank/DDBJ whole genome shotgun (WGS) entry which is preliminary data.</text>
</comment>
<dbReference type="Proteomes" id="UP001224392">
    <property type="component" value="Unassembled WGS sequence"/>
</dbReference>
<proteinExistence type="predicted"/>
<dbReference type="SUPFAM" id="SSF52540">
    <property type="entry name" value="P-loop containing nucleoside triphosphate hydrolases"/>
    <property type="match status" value="1"/>
</dbReference>
<dbReference type="InterPro" id="IPR019925">
    <property type="entry name" value="DNA_repair_protein_predicted"/>
</dbReference>
<dbReference type="InterPro" id="IPR027417">
    <property type="entry name" value="P-loop_NTPase"/>
</dbReference>
<evidence type="ECO:0000259" key="1">
    <source>
        <dbReference type="Pfam" id="PF12705"/>
    </source>
</evidence>
<dbReference type="EMBL" id="BSYJ01000005">
    <property type="protein sequence ID" value="GMG88149.1"/>
    <property type="molecule type" value="Genomic_DNA"/>
</dbReference>
<dbReference type="Gene3D" id="3.90.320.10">
    <property type="match status" value="1"/>
</dbReference>
<sequence>MVRPAFDLQRLIPGSSSSDCIVITATNRLRNRCQQYVGSRQQKSAWYPAPVFSLQEWLENGWQMLQNQMWGPALKQVLNREQRLQLWQDTLPQALSSLLNSSAICKNADDATAALLQWRFDPARLSTVFPAQTHGELPLGGWYQSFAESANALQGCTPDQRDTLILEAFEQKLLPLQSGITLLGFDQISPLHSAILEAAADKVEHAEPVRLIPESITAQGFNSEEEELEAAACWASDALTQNPSASVGIVVNNLGQKRDQVARIFAGVLEPQSFNPAQQRYTLPFNFSAGVPFARTGIGQQTLQCLELLRERWQPDSLMSTLYSPAICTGDADLHLATTLCNTLARSQQVQVTGSQLRYEAQRVAEKLGNDSDLPARLNRIYTLQTNWKGAPLAQWASRFSDTLLALGWPGQRVADSEEYQQLQLWESVLADFSASQATPTPVSLETALNQLRQLCNRTPFQAETADSPVQVLGVLEGASLHFDHLWLAGFGQNDWPVPPSPNPLIPIEWQAENGLPRASQERELQLAEDLTDGYLGAAPDIRLSFCAIKDEQHQQLSPLFGGIECITSGKHRNAISEFSAEISRGAAYETLNDAQMPALPQSEKDPVRGGAGVLKAQAVCPFNAQVHYRLGAQRHPEPQPGLGPADRGNMVHEMLAHFWANTHSYNALMALSPEQLQQQMREAAEGAITALRPKLPQLAEPFWEIECGRLLRVLDEWIQIEKQRPVFSIAKVEERDSLSIAGLRFSVRLDRVDTLGDGSQLIIDYKTGSPTRSAWFSDPLRDPQLPLYAAVQPNASAIAFARLKPGHCSFTGTGDLSEPIDGIDEPEKAARDKSLSSWQEVKGRWHAQLETLATAFAHGEASVHFPNPADEKKQTELWALNRFPERDTIAAGGSSND</sequence>
<keyword evidence="3" id="KW-1185">Reference proteome</keyword>
<gene>
    <name evidence="2" type="ORF">MNKW57_24700</name>
</gene>
<reference evidence="2 3" key="1">
    <citation type="submission" date="2023-04" db="EMBL/GenBank/DDBJ databases">
        <title>Marinobulbifer ophiurae gen. nov., sp. Nov., isolate from tissue of brittle star Ophioplocus japonicus.</title>
        <authorList>
            <person name="Kawano K."/>
            <person name="Sawayama S."/>
            <person name="Nakagawa S."/>
        </authorList>
    </citation>
    <scope>NUCLEOTIDE SEQUENCE [LARGE SCALE GENOMIC DNA]</scope>
    <source>
        <strain evidence="2 3">NKW57</strain>
    </source>
</reference>
<dbReference type="InterPro" id="IPR038726">
    <property type="entry name" value="PDDEXK_AddAB-type"/>
</dbReference>
<dbReference type="NCBIfam" id="TIGR03623">
    <property type="entry name" value="probable DNA repair protein"/>
    <property type="match status" value="1"/>
</dbReference>
<name>A0ABQ6M1B8_9GAMM</name>
<evidence type="ECO:0000313" key="2">
    <source>
        <dbReference type="EMBL" id="GMG88149.1"/>
    </source>
</evidence>
<protein>
    <submittedName>
        <fullName evidence="2">PD-(D/E)XK nuclease family protein</fullName>
    </submittedName>
</protein>